<name>A0A2G4F071_9CYAN</name>
<dbReference type="RefSeq" id="WP_096828041.1">
    <property type="nucleotide sequence ID" value="NZ_NXIB02000063.1"/>
</dbReference>
<sequence>MMVNYTTESEKAWYKSPAIVAAVSVSTIALGAFIYPELATQPIVHYRADDNSLSADRYTLQRQTHCQISSQHYKPGDTAVSIPFADRAVVTKTISITNSLTLMGECQHNGRSITNKQPGTSLVALLERSQSTIQQQHQTNKNPGILTIVANDFEPRQGERAIDFSRVKTLVDDIEKQGVVISFIIPQGQLYENLTNELSSKESVCVLDESKDEDAVRRSMTPCIDAAFTKARKMTAKSN</sequence>
<evidence type="ECO:0000256" key="1">
    <source>
        <dbReference type="SAM" id="Phobius"/>
    </source>
</evidence>
<keyword evidence="1" id="KW-1133">Transmembrane helix</keyword>
<evidence type="ECO:0000313" key="2">
    <source>
        <dbReference type="EMBL" id="PHX55159.1"/>
    </source>
</evidence>
<keyword evidence="3" id="KW-1185">Reference proteome</keyword>
<evidence type="ECO:0000313" key="3">
    <source>
        <dbReference type="Proteomes" id="UP000226442"/>
    </source>
</evidence>
<reference evidence="2" key="1">
    <citation type="submission" date="2017-10" db="EMBL/GenBank/DDBJ databases">
        <title>Draft genome sequence of the planktic cyanobacteria Tychonema bourrellyi isolated from alpine lentic freshwater.</title>
        <authorList>
            <person name="Tett A."/>
            <person name="Armanini F."/>
            <person name="Asnicar F."/>
            <person name="Boscaini A."/>
            <person name="Pasolli E."/>
            <person name="Zolfo M."/>
            <person name="Donati C."/>
            <person name="Salmaso N."/>
            <person name="Segata N."/>
        </authorList>
    </citation>
    <scope>NUCLEOTIDE SEQUENCE</scope>
    <source>
        <strain evidence="2">FEM_GT703</strain>
    </source>
</reference>
<keyword evidence="1" id="KW-0472">Membrane</keyword>
<protein>
    <submittedName>
        <fullName evidence="2">Uncharacterized protein</fullName>
    </submittedName>
</protein>
<keyword evidence="1" id="KW-0812">Transmembrane</keyword>
<dbReference type="OrthoDB" id="469370at2"/>
<dbReference type="EMBL" id="NXIB02000063">
    <property type="protein sequence ID" value="PHX55159.1"/>
    <property type="molecule type" value="Genomic_DNA"/>
</dbReference>
<organism evidence="2 3">
    <name type="scientific">Tychonema bourrellyi FEM_GT703</name>
    <dbReference type="NCBI Taxonomy" id="2040638"/>
    <lineage>
        <taxon>Bacteria</taxon>
        <taxon>Bacillati</taxon>
        <taxon>Cyanobacteriota</taxon>
        <taxon>Cyanophyceae</taxon>
        <taxon>Oscillatoriophycideae</taxon>
        <taxon>Oscillatoriales</taxon>
        <taxon>Microcoleaceae</taxon>
        <taxon>Tychonema</taxon>
    </lineage>
</organism>
<accession>A0A2G4F071</accession>
<proteinExistence type="predicted"/>
<dbReference type="Proteomes" id="UP000226442">
    <property type="component" value="Unassembled WGS sequence"/>
</dbReference>
<dbReference type="AlphaFoldDB" id="A0A2G4F071"/>
<comment type="caution">
    <text evidence="2">The sequence shown here is derived from an EMBL/GenBank/DDBJ whole genome shotgun (WGS) entry which is preliminary data.</text>
</comment>
<gene>
    <name evidence="2" type="ORF">CP500_012310</name>
</gene>
<feature type="transmembrane region" description="Helical" evidence="1">
    <location>
        <begin position="12"/>
        <end position="35"/>
    </location>
</feature>